<proteinExistence type="predicted"/>
<reference evidence="2" key="1">
    <citation type="submission" date="2019-08" db="EMBL/GenBank/DDBJ databases">
        <authorList>
            <person name="Kucharzyk K."/>
            <person name="Murdoch R.W."/>
            <person name="Higgins S."/>
            <person name="Loffler F."/>
        </authorList>
    </citation>
    <scope>NUCLEOTIDE SEQUENCE</scope>
</reference>
<dbReference type="AlphaFoldDB" id="A0A644T0V5"/>
<accession>A0A644T0V5</accession>
<comment type="caution">
    <text evidence="2">The sequence shown here is derived from an EMBL/GenBank/DDBJ whole genome shotgun (WGS) entry which is preliminary data.</text>
</comment>
<dbReference type="InterPro" id="IPR007374">
    <property type="entry name" value="ASCH_domain"/>
</dbReference>
<dbReference type="Pfam" id="PF04266">
    <property type="entry name" value="ASCH"/>
    <property type="match status" value="1"/>
</dbReference>
<sequence>MNALNFYSSNYHNQLVCRRKTCTIRRGDKSEKYREGDIVWVTVGKRFAQRKKIFTAVIDRVLVKQVSQLTKEDLQGENPDITNIDDLIIFLKSIYEKTFTPTDLVTVVYFSEIIE</sequence>
<dbReference type="Gene3D" id="2.30.130.30">
    <property type="entry name" value="Hypothetical protein"/>
    <property type="match status" value="1"/>
</dbReference>
<organism evidence="2">
    <name type="scientific">bioreactor metagenome</name>
    <dbReference type="NCBI Taxonomy" id="1076179"/>
    <lineage>
        <taxon>unclassified sequences</taxon>
        <taxon>metagenomes</taxon>
        <taxon>ecological metagenomes</taxon>
    </lineage>
</organism>
<name>A0A644T0V5_9ZZZZ</name>
<feature type="domain" description="ASCH" evidence="1">
    <location>
        <begin position="10"/>
        <end position="111"/>
    </location>
</feature>
<protein>
    <recommendedName>
        <fullName evidence="1">ASCH domain-containing protein</fullName>
    </recommendedName>
</protein>
<evidence type="ECO:0000313" key="2">
    <source>
        <dbReference type="EMBL" id="MPL60543.1"/>
    </source>
</evidence>
<dbReference type="EMBL" id="VSSQ01000012">
    <property type="protein sequence ID" value="MPL60543.1"/>
    <property type="molecule type" value="Genomic_DNA"/>
</dbReference>
<evidence type="ECO:0000259" key="1">
    <source>
        <dbReference type="Pfam" id="PF04266"/>
    </source>
</evidence>
<dbReference type="SUPFAM" id="SSF88697">
    <property type="entry name" value="PUA domain-like"/>
    <property type="match status" value="1"/>
</dbReference>
<gene>
    <name evidence="2" type="ORF">SDC9_06104</name>
</gene>
<dbReference type="InterPro" id="IPR015947">
    <property type="entry name" value="PUA-like_sf"/>
</dbReference>